<name>A0A7X0HYD9_9BACI</name>
<dbReference type="Proteomes" id="UP000531594">
    <property type="component" value="Unassembled WGS sequence"/>
</dbReference>
<gene>
    <name evidence="1" type="ORF">HNR53_004572</name>
</gene>
<keyword evidence="2" id="KW-1185">Reference proteome</keyword>
<proteinExistence type="predicted"/>
<evidence type="ECO:0000313" key="1">
    <source>
        <dbReference type="EMBL" id="MBB6447861.1"/>
    </source>
</evidence>
<reference evidence="1 2" key="1">
    <citation type="submission" date="2020-08" db="EMBL/GenBank/DDBJ databases">
        <title>Genomic Encyclopedia of Type Strains, Phase IV (KMG-IV): sequencing the most valuable type-strain genomes for metagenomic binning, comparative biology and taxonomic classification.</title>
        <authorList>
            <person name="Goeker M."/>
        </authorList>
    </citation>
    <scope>NUCLEOTIDE SEQUENCE [LARGE SCALE GENOMIC DNA]</scope>
    <source>
        <strain evidence="1 2">DSM 5391</strain>
    </source>
</reference>
<protein>
    <recommendedName>
        <fullName evidence="3">DUF4901 domain-containing protein</fullName>
    </recommendedName>
</protein>
<accession>A0A7X0HYD9</accession>
<dbReference type="AlphaFoldDB" id="A0A7X0HYD9"/>
<dbReference type="RefSeq" id="WP_184530207.1">
    <property type="nucleotide sequence ID" value="NZ_JACHGK010000031.1"/>
</dbReference>
<comment type="caution">
    <text evidence="1">The sequence shown here is derived from an EMBL/GenBank/DDBJ whole genome shotgun (WGS) entry which is preliminary data.</text>
</comment>
<dbReference type="EMBL" id="JACHGK010000031">
    <property type="protein sequence ID" value="MBB6447861.1"/>
    <property type="molecule type" value="Genomic_DNA"/>
</dbReference>
<sequence length="423" mass="49553">MDSRIQELVDFTKAKFGLNNYYLKRHQFYRSINILNETVYTLSMEWFPNYETEHEDDDSNPEGTASIEINVNNRKFKSAIFVMGKSCAENGIMFANRNTEDIIKWVESETGLTYGRQFQIHKEEEGELLFKECIDGVAVYPAGYIEIKFDEEGRLTFFSIHGQFPSKELIREDKYSLSLDRLEHLKTEQLSLVEFPLHEQKKIVPVYAVEEIFSTNDGKSTIPFEVFADASPYLKIDKIIYWDEPMNKPFERKEINWIEDLTAEQAFSCEPSPDSFPITKVEQEKCMMAVKNLLRQEYPNESGNWVLKHFYRDRGYIHATLKANIQECRVFQRKIKVFIDSKSFQVVNYMDSRPMLETFDEFQTSDPVTITKEDAYEKLKGLFELKPYYVYDLKQKQYVLCGKLDCQYGVNAGSGEVILLDDL</sequence>
<evidence type="ECO:0008006" key="3">
    <source>
        <dbReference type="Google" id="ProtNLM"/>
    </source>
</evidence>
<evidence type="ECO:0000313" key="2">
    <source>
        <dbReference type="Proteomes" id="UP000531594"/>
    </source>
</evidence>
<organism evidence="1 2">
    <name type="scientific">Bacillus benzoevorans</name>
    <dbReference type="NCBI Taxonomy" id="1456"/>
    <lineage>
        <taxon>Bacteria</taxon>
        <taxon>Bacillati</taxon>
        <taxon>Bacillota</taxon>
        <taxon>Bacilli</taxon>
        <taxon>Bacillales</taxon>
        <taxon>Bacillaceae</taxon>
        <taxon>Bacillus</taxon>
    </lineage>
</organism>